<accession>A0A1V4KIT9</accession>
<dbReference type="OrthoDB" id="26679at2759"/>
<sequence>MGHKAAETTHNINNAFVPGTADEYTVQFNKFRKGDKSLEDEEYSDRPLEVDNNQLRAIIKADPLTATREVAEELNTNHSMVIWHLKQIGKVTKLDRWVHHKLN</sequence>
<dbReference type="GO" id="GO:0000793">
    <property type="term" value="C:condensed chromosome"/>
    <property type="evidence" value="ECO:0007669"/>
    <property type="project" value="TreeGrafter"/>
</dbReference>
<dbReference type="GO" id="GO:0035861">
    <property type="term" value="C:site of double-strand break"/>
    <property type="evidence" value="ECO:0007669"/>
    <property type="project" value="TreeGrafter"/>
</dbReference>
<dbReference type="GO" id="GO:0015074">
    <property type="term" value="P:DNA integration"/>
    <property type="evidence" value="ECO:0007669"/>
    <property type="project" value="TreeGrafter"/>
</dbReference>
<dbReference type="GO" id="GO:0006303">
    <property type="term" value="P:double-strand break repair via nonhomologous end joining"/>
    <property type="evidence" value="ECO:0007669"/>
    <property type="project" value="TreeGrafter"/>
</dbReference>
<dbReference type="Gene3D" id="1.10.10.10">
    <property type="entry name" value="Winged helix-like DNA-binding domain superfamily/Winged helix DNA-binding domain"/>
    <property type="match status" value="1"/>
</dbReference>
<organism evidence="1 2">
    <name type="scientific">Patagioenas fasciata monilis</name>
    <dbReference type="NCBI Taxonomy" id="372326"/>
    <lineage>
        <taxon>Eukaryota</taxon>
        <taxon>Metazoa</taxon>
        <taxon>Chordata</taxon>
        <taxon>Craniata</taxon>
        <taxon>Vertebrata</taxon>
        <taxon>Euteleostomi</taxon>
        <taxon>Archelosauria</taxon>
        <taxon>Archosauria</taxon>
        <taxon>Dinosauria</taxon>
        <taxon>Saurischia</taxon>
        <taxon>Theropoda</taxon>
        <taxon>Coelurosauria</taxon>
        <taxon>Aves</taxon>
        <taxon>Neognathae</taxon>
        <taxon>Neoaves</taxon>
        <taxon>Columbimorphae</taxon>
        <taxon>Columbiformes</taxon>
        <taxon>Columbidae</taxon>
        <taxon>Patagioenas</taxon>
    </lineage>
</organism>
<dbReference type="Proteomes" id="UP000190648">
    <property type="component" value="Unassembled WGS sequence"/>
</dbReference>
<dbReference type="STRING" id="372326.A0A1V4KIT9"/>
<dbReference type="PANTHER" id="PTHR46060">
    <property type="entry name" value="MARINER MOS1 TRANSPOSASE-LIKE PROTEIN"/>
    <property type="match status" value="1"/>
</dbReference>
<name>A0A1V4KIT9_PATFA</name>
<dbReference type="AlphaFoldDB" id="A0A1V4KIT9"/>
<dbReference type="PANTHER" id="PTHR46060:SF2">
    <property type="entry name" value="HISTONE-LYSINE N-METHYLTRANSFERASE SETMAR"/>
    <property type="match status" value="1"/>
</dbReference>
<evidence type="ECO:0008006" key="3">
    <source>
        <dbReference type="Google" id="ProtNLM"/>
    </source>
</evidence>
<comment type="caution">
    <text evidence="1">The sequence shown here is derived from an EMBL/GenBank/DDBJ whole genome shotgun (WGS) entry which is preliminary data.</text>
</comment>
<dbReference type="GO" id="GO:0042800">
    <property type="term" value="F:histone H3K4 methyltransferase activity"/>
    <property type="evidence" value="ECO:0007669"/>
    <property type="project" value="TreeGrafter"/>
</dbReference>
<gene>
    <name evidence="1" type="ORF">AV530_006589</name>
</gene>
<reference evidence="1 2" key="1">
    <citation type="submission" date="2016-02" db="EMBL/GenBank/DDBJ databases">
        <title>Band-tailed pigeon sequencing and assembly.</title>
        <authorList>
            <person name="Soares A.E."/>
            <person name="Novak B.J."/>
            <person name="Rice E.S."/>
            <person name="O'Connell B."/>
            <person name="Chang D."/>
            <person name="Weber S."/>
            <person name="Shapiro B."/>
        </authorList>
    </citation>
    <scope>NUCLEOTIDE SEQUENCE [LARGE SCALE GENOMIC DNA]</scope>
    <source>
        <strain evidence="1">BTP2013</strain>
        <tissue evidence="1">Blood</tissue>
    </source>
</reference>
<dbReference type="GO" id="GO:0000729">
    <property type="term" value="P:DNA double-strand break processing"/>
    <property type="evidence" value="ECO:0007669"/>
    <property type="project" value="TreeGrafter"/>
</dbReference>
<dbReference type="GO" id="GO:0031297">
    <property type="term" value="P:replication fork processing"/>
    <property type="evidence" value="ECO:0007669"/>
    <property type="project" value="TreeGrafter"/>
</dbReference>
<evidence type="ECO:0000313" key="2">
    <source>
        <dbReference type="Proteomes" id="UP000190648"/>
    </source>
</evidence>
<dbReference type="InterPro" id="IPR036388">
    <property type="entry name" value="WH-like_DNA-bd_sf"/>
</dbReference>
<protein>
    <recommendedName>
        <fullName evidence="3">Mos1 transposase HTH domain-containing protein</fullName>
    </recommendedName>
</protein>
<dbReference type="GO" id="GO:0044774">
    <property type="term" value="P:mitotic DNA integrity checkpoint signaling"/>
    <property type="evidence" value="ECO:0007669"/>
    <property type="project" value="TreeGrafter"/>
</dbReference>
<dbReference type="GO" id="GO:0005634">
    <property type="term" value="C:nucleus"/>
    <property type="evidence" value="ECO:0007669"/>
    <property type="project" value="TreeGrafter"/>
</dbReference>
<dbReference type="GO" id="GO:0003697">
    <property type="term" value="F:single-stranded DNA binding"/>
    <property type="evidence" value="ECO:0007669"/>
    <property type="project" value="TreeGrafter"/>
</dbReference>
<dbReference type="GO" id="GO:0003690">
    <property type="term" value="F:double-stranded DNA binding"/>
    <property type="evidence" value="ECO:0007669"/>
    <property type="project" value="TreeGrafter"/>
</dbReference>
<dbReference type="GO" id="GO:0046975">
    <property type="term" value="F:histone H3K36 methyltransferase activity"/>
    <property type="evidence" value="ECO:0007669"/>
    <property type="project" value="TreeGrafter"/>
</dbReference>
<dbReference type="GO" id="GO:0000014">
    <property type="term" value="F:single-stranded DNA endodeoxyribonuclease activity"/>
    <property type="evidence" value="ECO:0007669"/>
    <property type="project" value="TreeGrafter"/>
</dbReference>
<dbReference type="InterPro" id="IPR052709">
    <property type="entry name" value="Transposase-MT_Hybrid"/>
</dbReference>
<keyword evidence="2" id="KW-1185">Reference proteome</keyword>
<evidence type="ECO:0000313" key="1">
    <source>
        <dbReference type="EMBL" id="OPJ83757.1"/>
    </source>
</evidence>
<proteinExistence type="predicted"/>
<dbReference type="EMBL" id="LSYS01003169">
    <property type="protein sequence ID" value="OPJ83757.1"/>
    <property type="molecule type" value="Genomic_DNA"/>
</dbReference>
<dbReference type="GO" id="GO:0044547">
    <property type="term" value="F:DNA topoisomerase binding"/>
    <property type="evidence" value="ECO:0007669"/>
    <property type="project" value="TreeGrafter"/>
</dbReference>